<comment type="caution">
    <text evidence="9">The sequence shown here is derived from an EMBL/GenBank/DDBJ whole genome shotgun (WGS) entry which is preliminary data.</text>
</comment>
<dbReference type="InterPro" id="IPR007221">
    <property type="entry name" value="MreC"/>
</dbReference>
<dbReference type="InterPro" id="IPR042177">
    <property type="entry name" value="Cell/Rod_1"/>
</dbReference>
<feature type="domain" description="Rod shape-determining protein MreC beta-barrel core" evidence="8">
    <location>
        <begin position="122"/>
        <end position="276"/>
    </location>
</feature>
<evidence type="ECO:0000259" key="8">
    <source>
        <dbReference type="Pfam" id="PF04085"/>
    </source>
</evidence>
<organism evidence="9 10">
    <name type="scientific">Anaeromonas frigoriresistens</name>
    <dbReference type="NCBI Taxonomy" id="2683708"/>
    <lineage>
        <taxon>Bacteria</taxon>
        <taxon>Bacillati</taxon>
        <taxon>Bacillota</taxon>
        <taxon>Tissierellia</taxon>
        <taxon>Tissierellales</taxon>
        <taxon>Thermohalobacteraceae</taxon>
        <taxon>Anaeromonas</taxon>
    </lineage>
</organism>
<dbReference type="GO" id="GO:0005886">
    <property type="term" value="C:plasma membrane"/>
    <property type="evidence" value="ECO:0007669"/>
    <property type="project" value="TreeGrafter"/>
</dbReference>
<evidence type="ECO:0000256" key="7">
    <source>
        <dbReference type="SAM" id="Phobius"/>
    </source>
</evidence>
<proteinExistence type="inferred from homology"/>
<keyword evidence="6" id="KW-0175">Coiled coil</keyword>
<name>A0A942UX11_9FIRM</name>
<evidence type="ECO:0000313" key="10">
    <source>
        <dbReference type="Proteomes" id="UP000724672"/>
    </source>
</evidence>
<dbReference type="Proteomes" id="UP000724672">
    <property type="component" value="Unassembled WGS sequence"/>
</dbReference>
<keyword evidence="3 5" id="KW-0133">Cell shape</keyword>
<evidence type="ECO:0000256" key="6">
    <source>
        <dbReference type="SAM" id="Coils"/>
    </source>
</evidence>
<dbReference type="InterPro" id="IPR042175">
    <property type="entry name" value="Cell/Rod_MreC_2"/>
</dbReference>
<feature type="transmembrane region" description="Helical" evidence="7">
    <location>
        <begin position="7"/>
        <end position="28"/>
    </location>
</feature>
<keyword evidence="7" id="KW-1133">Transmembrane helix</keyword>
<dbReference type="Pfam" id="PF04085">
    <property type="entry name" value="MreC"/>
    <property type="match status" value="1"/>
</dbReference>
<sequence>MSIFKKYGSRMIVTIVTIILLITIGITANDRERISNIENKIGKIITPVQGVFYRVGDVIGDKFSSVKEYINLKEKNAKLEKEVKILREENRKILEVVSKEEYLKNEMMLKESTEYDMISTRIISRDPENWFNNFVVNKGSKDGVSKNSPIIQAIETDEGVIEEGLVGIVIEVGDNWSKVLPIIDTGSNVSYKVIRTQDFGVVSGSIDQTMNGFLFDIDAEVVKGDKIISSGMGEVFIPGLYLGEVTDVRMKEEELKKEITVKPAVDFHKINNLFIINK</sequence>
<reference evidence="9" key="1">
    <citation type="submission" date="2019-12" db="EMBL/GenBank/DDBJ databases">
        <title>Clostridiaceae gen. nov. sp. nov., isolated from sediment in Xinjiang, China.</title>
        <authorList>
            <person name="Zhang R."/>
        </authorList>
    </citation>
    <scope>NUCLEOTIDE SEQUENCE</scope>
    <source>
        <strain evidence="9">D2Q-11</strain>
    </source>
</reference>
<keyword evidence="7" id="KW-0812">Transmembrane</keyword>
<dbReference type="PANTHER" id="PTHR34138:SF1">
    <property type="entry name" value="CELL SHAPE-DETERMINING PROTEIN MREC"/>
    <property type="match status" value="1"/>
</dbReference>
<dbReference type="EMBL" id="WSFT01000013">
    <property type="protein sequence ID" value="MBS4537177.1"/>
    <property type="molecule type" value="Genomic_DNA"/>
</dbReference>
<gene>
    <name evidence="9" type="primary">mreC</name>
    <name evidence="9" type="ORF">GOQ27_01810</name>
</gene>
<dbReference type="GO" id="GO:0008360">
    <property type="term" value="P:regulation of cell shape"/>
    <property type="evidence" value="ECO:0007669"/>
    <property type="project" value="UniProtKB-KW"/>
</dbReference>
<dbReference type="RefSeq" id="WP_203365107.1">
    <property type="nucleotide sequence ID" value="NZ_WSFT01000013.1"/>
</dbReference>
<keyword evidence="7" id="KW-0472">Membrane</keyword>
<dbReference type="PIRSF" id="PIRSF038471">
    <property type="entry name" value="MreC"/>
    <property type="match status" value="1"/>
</dbReference>
<accession>A0A942UX11</accession>
<dbReference type="Gene3D" id="2.40.10.340">
    <property type="entry name" value="Rod shape-determining protein MreC, domain 1"/>
    <property type="match status" value="1"/>
</dbReference>
<dbReference type="PANTHER" id="PTHR34138">
    <property type="entry name" value="CELL SHAPE-DETERMINING PROTEIN MREC"/>
    <property type="match status" value="1"/>
</dbReference>
<comment type="function">
    <text evidence="5">Involved in formation and maintenance of cell shape.</text>
</comment>
<feature type="coiled-coil region" evidence="6">
    <location>
        <begin position="69"/>
        <end position="96"/>
    </location>
</feature>
<evidence type="ECO:0000256" key="4">
    <source>
        <dbReference type="ARBA" id="ARBA00032089"/>
    </source>
</evidence>
<dbReference type="AlphaFoldDB" id="A0A942UX11"/>
<evidence type="ECO:0000256" key="5">
    <source>
        <dbReference type="PIRNR" id="PIRNR038471"/>
    </source>
</evidence>
<comment type="similarity">
    <text evidence="1 5">Belongs to the MreC family.</text>
</comment>
<evidence type="ECO:0000313" key="9">
    <source>
        <dbReference type="EMBL" id="MBS4537177.1"/>
    </source>
</evidence>
<protein>
    <recommendedName>
        <fullName evidence="2 5">Cell shape-determining protein MreC</fullName>
    </recommendedName>
    <alternativeName>
        <fullName evidence="4 5">Cell shape protein MreC</fullName>
    </alternativeName>
</protein>
<evidence type="ECO:0000256" key="1">
    <source>
        <dbReference type="ARBA" id="ARBA00009369"/>
    </source>
</evidence>
<evidence type="ECO:0000256" key="3">
    <source>
        <dbReference type="ARBA" id="ARBA00022960"/>
    </source>
</evidence>
<keyword evidence="10" id="KW-1185">Reference proteome</keyword>
<dbReference type="Gene3D" id="2.40.10.350">
    <property type="entry name" value="Rod shape-determining protein MreC, domain 2"/>
    <property type="match status" value="1"/>
</dbReference>
<evidence type="ECO:0000256" key="2">
    <source>
        <dbReference type="ARBA" id="ARBA00013855"/>
    </source>
</evidence>
<dbReference type="NCBIfam" id="TIGR00219">
    <property type="entry name" value="mreC"/>
    <property type="match status" value="1"/>
</dbReference>
<dbReference type="InterPro" id="IPR055342">
    <property type="entry name" value="MreC_beta-barrel_core"/>
</dbReference>